<feature type="signal peptide" evidence="1">
    <location>
        <begin position="1"/>
        <end position="19"/>
    </location>
</feature>
<dbReference type="Proteomes" id="UP000026962">
    <property type="component" value="Chromosome 10"/>
</dbReference>
<feature type="chain" id="PRO_5002367151" evidence="1">
    <location>
        <begin position="20"/>
        <end position="115"/>
    </location>
</feature>
<name>A0A0E0M5N3_ORYPU</name>
<sequence>MAGRPVELLLLLSLPLCLTDKYGLCVGLLCAILTQHLRMYDPPKFEGDEYEEVSYDDDESEEIVEGFSGKKWSPKHLLNKGKVGHTASICILPCTIVETITCKVKLYEEGHVFPV</sequence>
<reference evidence="2" key="1">
    <citation type="submission" date="2015-04" db="UniProtKB">
        <authorList>
            <consortium name="EnsemblPlants"/>
        </authorList>
    </citation>
    <scope>IDENTIFICATION</scope>
</reference>
<evidence type="ECO:0000256" key="1">
    <source>
        <dbReference type="SAM" id="SignalP"/>
    </source>
</evidence>
<dbReference type="EnsemblPlants" id="OPUNC10G02500.1">
    <property type="protein sequence ID" value="OPUNC10G02500.1"/>
    <property type="gene ID" value="OPUNC10G02500"/>
</dbReference>
<evidence type="ECO:0000313" key="3">
    <source>
        <dbReference type="Proteomes" id="UP000026962"/>
    </source>
</evidence>
<reference evidence="2" key="2">
    <citation type="submission" date="2018-05" db="EMBL/GenBank/DDBJ databases">
        <title>OpunRS2 (Oryza punctata Reference Sequence Version 2).</title>
        <authorList>
            <person name="Zhang J."/>
            <person name="Kudrna D."/>
            <person name="Lee S."/>
            <person name="Talag J."/>
            <person name="Welchert J."/>
            <person name="Wing R.A."/>
        </authorList>
    </citation>
    <scope>NUCLEOTIDE SEQUENCE [LARGE SCALE GENOMIC DNA]</scope>
</reference>
<dbReference type="Gramene" id="OPUNC10G02500.1">
    <property type="protein sequence ID" value="OPUNC10G02500.1"/>
    <property type="gene ID" value="OPUNC10G02500"/>
</dbReference>
<keyword evidence="3" id="KW-1185">Reference proteome</keyword>
<organism evidence="2">
    <name type="scientific">Oryza punctata</name>
    <name type="common">Red rice</name>
    <dbReference type="NCBI Taxonomy" id="4537"/>
    <lineage>
        <taxon>Eukaryota</taxon>
        <taxon>Viridiplantae</taxon>
        <taxon>Streptophyta</taxon>
        <taxon>Embryophyta</taxon>
        <taxon>Tracheophyta</taxon>
        <taxon>Spermatophyta</taxon>
        <taxon>Magnoliopsida</taxon>
        <taxon>Liliopsida</taxon>
        <taxon>Poales</taxon>
        <taxon>Poaceae</taxon>
        <taxon>BOP clade</taxon>
        <taxon>Oryzoideae</taxon>
        <taxon>Oryzeae</taxon>
        <taxon>Oryzinae</taxon>
        <taxon>Oryza</taxon>
    </lineage>
</organism>
<evidence type="ECO:0000313" key="2">
    <source>
        <dbReference type="EnsemblPlants" id="OPUNC10G02500.1"/>
    </source>
</evidence>
<dbReference type="AlphaFoldDB" id="A0A0E0M5N3"/>
<protein>
    <submittedName>
        <fullName evidence="2">Uncharacterized protein</fullName>
    </submittedName>
</protein>
<dbReference type="HOGENOM" id="CLU_2112861_0_0_1"/>
<proteinExistence type="predicted"/>
<keyword evidence="1" id="KW-0732">Signal</keyword>
<accession>A0A0E0M5N3</accession>